<keyword evidence="2" id="KW-0456">Lyase</keyword>
<dbReference type="CDD" id="cd06587">
    <property type="entry name" value="VOC"/>
    <property type="match status" value="1"/>
</dbReference>
<dbReference type="Proteomes" id="UP000295705">
    <property type="component" value="Unassembled WGS sequence"/>
</dbReference>
<dbReference type="InterPro" id="IPR041581">
    <property type="entry name" value="Glyoxalase_6"/>
</dbReference>
<keyword evidence="2" id="KW-0560">Oxidoreductase</keyword>
<gene>
    <name evidence="2" type="ORF">EV188_106249</name>
</gene>
<dbReference type="Pfam" id="PF18029">
    <property type="entry name" value="Glyoxalase_6"/>
    <property type="match status" value="1"/>
</dbReference>
<dbReference type="GO" id="GO:0016829">
    <property type="term" value="F:lyase activity"/>
    <property type="evidence" value="ECO:0007669"/>
    <property type="project" value="UniProtKB-KW"/>
</dbReference>
<dbReference type="GO" id="GO:0051213">
    <property type="term" value="F:dioxygenase activity"/>
    <property type="evidence" value="ECO:0007669"/>
    <property type="project" value="UniProtKB-KW"/>
</dbReference>
<sequence>MPTLGSFVLGTPDPPALAAFYRDLLGWVMVEGADDPTFLRLRSPERERPGLSFQLEPDHVAPTWPPRAGEQRMHAHLDLLIEPDALDAEVARAAALGATREDHQPAEGVVVMRDPQGHLFCLFVPGA</sequence>
<dbReference type="PANTHER" id="PTHR35908:SF1">
    <property type="entry name" value="CONSERVED PROTEIN"/>
    <property type="match status" value="1"/>
</dbReference>
<dbReference type="AlphaFoldDB" id="A0A4R6V260"/>
<evidence type="ECO:0000313" key="3">
    <source>
        <dbReference type="Proteomes" id="UP000295705"/>
    </source>
</evidence>
<keyword evidence="2" id="KW-0223">Dioxygenase</keyword>
<dbReference type="RefSeq" id="WP_133828313.1">
    <property type="nucleotide sequence ID" value="NZ_BAABHR010000066.1"/>
</dbReference>
<organism evidence="2 3">
    <name type="scientific">Actinomycetospora succinea</name>
    <dbReference type="NCBI Taxonomy" id="663603"/>
    <lineage>
        <taxon>Bacteria</taxon>
        <taxon>Bacillati</taxon>
        <taxon>Actinomycetota</taxon>
        <taxon>Actinomycetes</taxon>
        <taxon>Pseudonocardiales</taxon>
        <taxon>Pseudonocardiaceae</taxon>
        <taxon>Actinomycetospora</taxon>
    </lineage>
</organism>
<name>A0A4R6V260_9PSEU</name>
<dbReference type="InterPro" id="IPR037523">
    <property type="entry name" value="VOC_core"/>
</dbReference>
<proteinExistence type="predicted"/>
<keyword evidence="3" id="KW-1185">Reference proteome</keyword>
<dbReference type="OrthoDB" id="1645442at2"/>
<dbReference type="EMBL" id="SNYO01000006">
    <property type="protein sequence ID" value="TDQ54100.1"/>
    <property type="molecule type" value="Genomic_DNA"/>
</dbReference>
<dbReference type="InterPro" id="IPR029068">
    <property type="entry name" value="Glyas_Bleomycin-R_OHBP_Dase"/>
</dbReference>
<reference evidence="2 3" key="1">
    <citation type="submission" date="2019-03" db="EMBL/GenBank/DDBJ databases">
        <title>Genomic Encyclopedia of Type Strains, Phase IV (KMG-IV): sequencing the most valuable type-strain genomes for metagenomic binning, comparative biology and taxonomic classification.</title>
        <authorList>
            <person name="Goeker M."/>
        </authorList>
    </citation>
    <scope>NUCLEOTIDE SEQUENCE [LARGE SCALE GENOMIC DNA]</scope>
    <source>
        <strain evidence="2 3">DSM 45775</strain>
    </source>
</reference>
<protein>
    <submittedName>
        <fullName evidence="2">Catechol 2,3-dioxygenase-like lactoylglutathione lyase family enzyme</fullName>
    </submittedName>
</protein>
<dbReference type="SUPFAM" id="SSF54593">
    <property type="entry name" value="Glyoxalase/Bleomycin resistance protein/Dihydroxybiphenyl dioxygenase"/>
    <property type="match status" value="1"/>
</dbReference>
<dbReference type="PANTHER" id="PTHR35908">
    <property type="entry name" value="HYPOTHETICAL FUSION PROTEIN"/>
    <property type="match status" value="1"/>
</dbReference>
<accession>A0A4R6V260</accession>
<feature type="domain" description="VOC" evidence="1">
    <location>
        <begin position="3"/>
        <end position="125"/>
    </location>
</feature>
<dbReference type="PROSITE" id="PS51819">
    <property type="entry name" value="VOC"/>
    <property type="match status" value="1"/>
</dbReference>
<evidence type="ECO:0000259" key="1">
    <source>
        <dbReference type="PROSITE" id="PS51819"/>
    </source>
</evidence>
<evidence type="ECO:0000313" key="2">
    <source>
        <dbReference type="EMBL" id="TDQ54100.1"/>
    </source>
</evidence>
<comment type="caution">
    <text evidence="2">The sequence shown here is derived from an EMBL/GenBank/DDBJ whole genome shotgun (WGS) entry which is preliminary data.</text>
</comment>
<dbReference type="Gene3D" id="3.10.180.10">
    <property type="entry name" value="2,3-Dihydroxybiphenyl 1,2-Dioxygenase, domain 1"/>
    <property type="match status" value="1"/>
</dbReference>